<name>A0AAV2IUT8_KNICA</name>
<protein>
    <submittedName>
        <fullName evidence="2">Uncharacterized protein</fullName>
    </submittedName>
</protein>
<keyword evidence="3" id="KW-1185">Reference proteome</keyword>
<evidence type="ECO:0000313" key="2">
    <source>
        <dbReference type="EMBL" id="CAL1569053.1"/>
    </source>
</evidence>
<organism evidence="2 3">
    <name type="scientific">Knipowitschia caucasica</name>
    <name type="common">Caucasian dwarf goby</name>
    <name type="synonym">Pomatoschistus caucasicus</name>
    <dbReference type="NCBI Taxonomy" id="637954"/>
    <lineage>
        <taxon>Eukaryota</taxon>
        <taxon>Metazoa</taxon>
        <taxon>Chordata</taxon>
        <taxon>Craniata</taxon>
        <taxon>Vertebrata</taxon>
        <taxon>Euteleostomi</taxon>
        <taxon>Actinopterygii</taxon>
        <taxon>Neopterygii</taxon>
        <taxon>Teleostei</taxon>
        <taxon>Neoteleostei</taxon>
        <taxon>Acanthomorphata</taxon>
        <taxon>Gobiaria</taxon>
        <taxon>Gobiiformes</taxon>
        <taxon>Gobioidei</taxon>
        <taxon>Gobiidae</taxon>
        <taxon>Gobiinae</taxon>
        <taxon>Knipowitschia</taxon>
    </lineage>
</organism>
<dbReference type="InterPro" id="IPR042566">
    <property type="entry name" value="L1_C"/>
</dbReference>
<feature type="region of interest" description="Disordered" evidence="1">
    <location>
        <begin position="1"/>
        <end position="23"/>
    </location>
</feature>
<feature type="compositionally biased region" description="Polar residues" evidence="1">
    <location>
        <begin position="1"/>
        <end position="10"/>
    </location>
</feature>
<evidence type="ECO:0000313" key="3">
    <source>
        <dbReference type="Proteomes" id="UP001497482"/>
    </source>
</evidence>
<dbReference type="AlphaFoldDB" id="A0AAV2IUT8"/>
<dbReference type="Proteomes" id="UP001497482">
    <property type="component" value="Chromosome 1"/>
</dbReference>
<sequence length="223" mass="25912">MVGDNEGNSPSHEEEDDEDDPVSLASILRELKDFRHENKEQFSEIQRNQQQTDARVTQAEARIDEVETALGEEEVIRIAWQKKQVMYKDTRFYVDHDYPPLILKKRTEYNQAKRVLKEHNIKFQTPYPAKLRVFYNEETRLYQSAAEATVDMAARGLPVTVIPSIVDPYQRELQRLSPWQAIPGDRTSTPPPSGTGSTLTSRLIQRPFIEKLREFRQNPPTDK</sequence>
<feature type="region of interest" description="Disordered" evidence="1">
    <location>
        <begin position="177"/>
        <end position="201"/>
    </location>
</feature>
<accession>A0AAV2IUT8</accession>
<gene>
    <name evidence="2" type="ORF">KC01_LOCUS1554</name>
</gene>
<reference evidence="2 3" key="1">
    <citation type="submission" date="2024-04" db="EMBL/GenBank/DDBJ databases">
        <authorList>
            <person name="Waldvogel A.-M."/>
            <person name="Schoenle A."/>
        </authorList>
    </citation>
    <scope>NUCLEOTIDE SEQUENCE [LARGE SCALE GENOMIC DNA]</scope>
</reference>
<evidence type="ECO:0000256" key="1">
    <source>
        <dbReference type="SAM" id="MobiDB-lite"/>
    </source>
</evidence>
<proteinExistence type="predicted"/>
<dbReference type="Gene3D" id="3.30.250.20">
    <property type="entry name" value="L1 transposable element, C-terminal domain"/>
    <property type="match status" value="1"/>
</dbReference>
<dbReference type="EMBL" id="OZ035823">
    <property type="protein sequence ID" value="CAL1569053.1"/>
    <property type="molecule type" value="Genomic_DNA"/>
</dbReference>